<accession>A0A165WPS1</accession>
<evidence type="ECO:0000256" key="7">
    <source>
        <dbReference type="PROSITE-ProRule" id="PRU00169"/>
    </source>
</evidence>
<keyword evidence="5 8" id="KW-0238">DNA-binding</keyword>
<dbReference type="PANTHER" id="PTHR48111:SF73">
    <property type="entry name" value="ALKALINE PHOSPHATASE SYNTHESIS TRANSCRIPTIONAL REGULATORY PROTEIN PHOP"/>
    <property type="match status" value="1"/>
</dbReference>
<dbReference type="FunFam" id="3.40.50.2300:FF:000001">
    <property type="entry name" value="DNA-binding response regulator PhoB"/>
    <property type="match status" value="1"/>
</dbReference>
<evidence type="ECO:0000313" key="11">
    <source>
        <dbReference type="EMBL" id="KZN95176.1"/>
    </source>
</evidence>
<dbReference type="PROSITE" id="PS50110">
    <property type="entry name" value="RESPONSE_REGULATORY"/>
    <property type="match status" value="1"/>
</dbReference>
<dbReference type="Gene3D" id="1.10.10.10">
    <property type="entry name" value="Winged helix-like DNA-binding domain superfamily/Winged helix DNA-binding domain"/>
    <property type="match status" value="1"/>
</dbReference>
<organism evidence="11 12">
    <name type="scientific">Aeribacillus pallidus</name>
    <dbReference type="NCBI Taxonomy" id="33936"/>
    <lineage>
        <taxon>Bacteria</taxon>
        <taxon>Bacillati</taxon>
        <taxon>Bacillota</taxon>
        <taxon>Bacilli</taxon>
        <taxon>Bacillales</taxon>
        <taxon>Bacillaceae</taxon>
        <taxon>Aeribacillus</taxon>
    </lineage>
</organism>
<dbReference type="PANTHER" id="PTHR48111">
    <property type="entry name" value="REGULATOR OF RPOS"/>
    <property type="match status" value="1"/>
</dbReference>
<feature type="domain" description="OmpR/PhoB-type" evidence="10">
    <location>
        <begin position="123"/>
        <end position="223"/>
    </location>
</feature>
<proteinExistence type="predicted"/>
<dbReference type="GO" id="GO:0006355">
    <property type="term" value="P:regulation of DNA-templated transcription"/>
    <property type="evidence" value="ECO:0007669"/>
    <property type="project" value="InterPro"/>
</dbReference>
<dbReference type="Proteomes" id="UP000076476">
    <property type="component" value="Unassembled WGS sequence"/>
</dbReference>
<dbReference type="InterPro" id="IPR039420">
    <property type="entry name" value="WalR-like"/>
</dbReference>
<evidence type="ECO:0000256" key="6">
    <source>
        <dbReference type="ARBA" id="ARBA00023163"/>
    </source>
</evidence>
<dbReference type="InterPro" id="IPR036388">
    <property type="entry name" value="WH-like_DNA-bd_sf"/>
</dbReference>
<feature type="modified residue" description="4-aspartylphosphate" evidence="7">
    <location>
        <position position="52"/>
    </location>
</feature>
<feature type="domain" description="Response regulatory" evidence="9">
    <location>
        <begin position="3"/>
        <end position="116"/>
    </location>
</feature>
<comment type="subcellular location">
    <subcellularLocation>
        <location evidence="1">Cytoplasm</location>
    </subcellularLocation>
</comment>
<protein>
    <submittedName>
        <fullName evidence="11">DNA-binding response regulator</fullName>
    </submittedName>
</protein>
<dbReference type="GO" id="GO:0000976">
    <property type="term" value="F:transcription cis-regulatory region binding"/>
    <property type="evidence" value="ECO:0007669"/>
    <property type="project" value="TreeGrafter"/>
</dbReference>
<comment type="caution">
    <text evidence="11">The sequence shown here is derived from an EMBL/GenBank/DDBJ whole genome shotgun (WGS) entry which is preliminary data.</text>
</comment>
<dbReference type="InterPro" id="IPR001867">
    <property type="entry name" value="OmpR/PhoB-type_DNA-bd"/>
</dbReference>
<dbReference type="FunFam" id="1.10.10.10:FF:000018">
    <property type="entry name" value="DNA-binding response regulator ResD"/>
    <property type="match status" value="1"/>
</dbReference>
<dbReference type="InterPro" id="IPR011006">
    <property type="entry name" value="CheY-like_superfamily"/>
</dbReference>
<dbReference type="InterPro" id="IPR001789">
    <property type="entry name" value="Sig_transdc_resp-reg_receiver"/>
</dbReference>
<sequence>MYTVLLVDDEKRMLDLLELYLAPKGYRCVKCESGVAAIRYLENNKADLVLLDVMMPEMDGWEMCKQIREFSNVPIIMVTARGETTDVVQGLKIGADDYITKPFDESELLARIEAVLRRSVGKQAKLEFNGLVWDEAQHKVQYAGHDIFLTPKEFAILGLFLKNPNRVFSREQLIVTLWGYNANTEERTIDSHVKNIREKLRQAGFPIDQFLQTVWGVGYKWGDKVKRNGREAHYIVSYI</sequence>
<dbReference type="Gene3D" id="6.10.250.690">
    <property type="match status" value="1"/>
</dbReference>
<keyword evidence="3" id="KW-0902">Two-component regulatory system</keyword>
<dbReference type="Pfam" id="PF00486">
    <property type="entry name" value="Trans_reg_C"/>
    <property type="match status" value="1"/>
</dbReference>
<evidence type="ECO:0000256" key="2">
    <source>
        <dbReference type="ARBA" id="ARBA00022553"/>
    </source>
</evidence>
<evidence type="ECO:0000313" key="12">
    <source>
        <dbReference type="Proteomes" id="UP000076476"/>
    </source>
</evidence>
<name>A0A165WPS1_9BACI</name>
<dbReference type="Pfam" id="PF00072">
    <property type="entry name" value="Response_reg"/>
    <property type="match status" value="1"/>
</dbReference>
<dbReference type="Gene3D" id="3.40.50.2300">
    <property type="match status" value="1"/>
</dbReference>
<gene>
    <name evidence="11" type="ORF">AZI98_15445</name>
</gene>
<evidence type="ECO:0000256" key="3">
    <source>
        <dbReference type="ARBA" id="ARBA00023012"/>
    </source>
</evidence>
<keyword evidence="12" id="KW-1185">Reference proteome</keyword>
<dbReference type="SUPFAM" id="SSF52172">
    <property type="entry name" value="CheY-like"/>
    <property type="match status" value="1"/>
</dbReference>
<keyword evidence="4" id="KW-0805">Transcription regulation</keyword>
<dbReference type="CDD" id="cd17574">
    <property type="entry name" value="REC_OmpR"/>
    <property type="match status" value="1"/>
</dbReference>
<evidence type="ECO:0000256" key="1">
    <source>
        <dbReference type="ARBA" id="ARBA00004496"/>
    </source>
</evidence>
<evidence type="ECO:0000259" key="10">
    <source>
        <dbReference type="PROSITE" id="PS51755"/>
    </source>
</evidence>
<dbReference type="PROSITE" id="PS51755">
    <property type="entry name" value="OMPR_PHOB"/>
    <property type="match status" value="1"/>
</dbReference>
<dbReference type="SMART" id="SM00862">
    <property type="entry name" value="Trans_reg_C"/>
    <property type="match status" value="1"/>
</dbReference>
<dbReference type="GO" id="GO:0005829">
    <property type="term" value="C:cytosol"/>
    <property type="evidence" value="ECO:0007669"/>
    <property type="project" value="TreeGrafter"/>
</dbReference>
<evidence type="ECO:0000256" key="5">
    <source>
        <dbReference type="ARBA" id="ARBA00023125"/>
    </source>
</evidence>
<dbReference type="STRING" id="33936.AZI98_15445"/>
<dbReference type="RefSeq" id="WP_063389157.1">
    <property type="nucleotide sequence ID" value="NZ_LWBR01000063.1"/>
</dbReference>
<feature type="DNA-binding region" description="OmpR/PhoB-type" evidence="8">
    <location>
        <begin position="123"/>
        <end position="223"/>
    </location>
</feature>
<evidence type="ECO:0000256" key="4">
    <source>
        <dbReference type="ARBA" id="ARBA00023015"/>
    </source>
</evidence>
<dbReference type="CDD" id="cd00383">
    <property type="entry name" value="trans_reg_C"/>
    <property type="match status" value="1"/>
</dbReference>
<dbReference type="EMBL" id="LWBR01000063">
    <property type="protein sequence ID" value="KZN95176.1"/>
    <property type="molecule type" value="Genomic_DNA"/>
</dbReference>
<evidence type="ECO:0000259" key="9">
    <source>
        <dbReference type="PROSITE" id="PS50110"/>
    </source>
</evidence>
<keyword evidence="2 7" id="KW-0597">Phosphoprotein</keyword>
<reference evidence="11 12" key="1">
    <citation type="submission" date="2016-04" db="EMBL/GenBank/DDBJ databases">
        <title>Draft genome sequence of Aeribacillus pallidus 8m3 from petroleum reservoir.</title>
        <authorList>
            <person name="Poltaraus A.B."/>
            <person name="Nazina T.N."/>
            <person name="Tourova T.P."/>
            <person name="Malakho S.M."/>
            <person name="Korshunova A.V."/>
            <person name="Sokolova D.S."/>
        </authorList>
    </citation>
    <scope>NUCLEOTIDE SEQUENCE [LARGE SCALE GENOMIC DNA]</scope>
    <source>
        <strain evidence="11 12">8m3</strain>
    </source>
</reference>
<dbReference type="SMART" id="SM00448">
    <property type="entry name" value="REC"/>
    <property type="match status" value="1"/>
</dbReference>
<dbReference type="AlphaFoldDB" id="A0A165WPS1"/>
<dbReference type="OrthoDB" id="9790442at2"/>
<evidence type="ECO:0000256" key="8">
    <source>
        <dbReference type="PROSITE-ProRule" id="PRU01091"/>
    </source>
</evidence>
<dbReference type="GO" id="GO:0000156">
    <property type="term" value="F:phosphorelay response regulator activity"/>
    <property type="evidence" value="ECO:0007669"/>
    <property type="project" value="TreeGrafter"/>
</dbReference>
<keyword evidence="6" id="KW-0804">Transcription</keyword>
<dbReference type="GO" id="GO:0032993">
    <property type="term" value="C:protein-DNA complex"/>
    <property type="evidence" value="ECO:0007669"/>
    <property type="project" value="TreeGrafter"/>
</dbReference>